<evidence type="ECO:0000313" key="3">
    <source>
        <dbReference type="Proteomes" id="UP000190037"/>
    </source>
</evidence>
<evidence type="ECO:0000313" key="2">
    <source>
        <dbReference type="EMBL" id="OPC76998.1"/>
    </source>
</evidence>
<protein>
    <recommendedName>
        <fullName evidence="1">Amine oxidase domain-containing protein</fullName>
    </recommendedName>
</protein>
<dbReference type="GO" id="GO:0016491">
    <property type="term" value="F:oxidoreductase activity"/>
    <property type="evidence" value="ECO:0007669"/>
    <property type="project" value="InterPro"/>
</dbReference>
<dbReference type="EMBL" id="MWQN01000004">
    <property type="protein sequence ID" value="OPC76998.1"/>
    <property type="molecule type" value="Genomic_DNA"/>
</dbReference>
<dbReference type="PANTHER" id="PTHR42923:SF17">
    <property type="entry name" value="AMINE OXIDASE DOMAIN-CONTAINING PROTEIN"/>
    <property type="match status" value="1"/>
</dbReference>
<organism evidence="2 3">
    <name type="scientific">Embleya scabrispora</name>
    <dbReference type="NCBI Taxonomy" id="159449"/>
    <lineage>
        <taxon>Bacteria</taxon>
        <taxon>Bacillati</taxon>
        <taxon>Actinomycetota</taxon>
        <taxon>Actinomycetes</taxon>
        <taxon>Kitasatosporales</taxon>
        <taxon>Streptomycetaceae</taxon>
        <taxon>Embleya</taxon>
    </lineage>
</organism>
<proteinExistence type="predicted"/>
<reference evidence="2 3" key="1">
    <citation type="submission" date="2017-03" db="EMBL/GenBank/DDBJ databases">
        <title>Draft genome sequence of Streptomyces scabrisporus NF3, endophyte isolated from Amphipterygium adstringens.</title>
        <authorList>
            <person name="Vazquez M."/>
            <person name="Ceapa C.D."/>
            <person name="Rodriguez Luna D."/>
            <person name="Sanchez Esquivel S."/>
        </authorList>
    </citation>
    <scope>NUCLEOTIDE SEQUENCE [LARGE SCALE GENOMIC DNA]</scope>
    <source>
        <strain evidence="2 3">NF3</strain>
    </source>
</reference>
<keyword evidence="3" id="KW-1185">Reference proteome</keyword>
<dbReference type="InterPro" id="IPR036188">
    <property type="entry name" value="FAD/NAD-bd_sf"/>
</dbReference>
<dbReference type="Gene3D" id="3.50.50.60">
    <property type="entry name" value="FAD/NAD(P)-binding domain"/>
    <property type="match status" value="1"/>
</dbReference>
<dbReference type="STRING" id="159449.B4N89_41170"/>
<dbReference type="Pfam" id="PF01593">
    <property type="entry name" value="Amino_oxidase"/>
    <property type="match status" value="1"/>
</dbReference>
<sequence length="422" mass="43906">MRIAVIGAGIAGLTAAWLLDEEHRVTVHEAADRVGGNIHTIPVKGAGDGALPVDLGAQLLSPTAYPCHTALRRALGLAADHTLNVPMTATFARAGHATPTLVTADSPADGATGRTPVGGPAAATFATLLADVVRLDAENGPVTTTVAELAATLPPDEVRGTFLAWCASLVGCTLDQAAEMPARALAVWTTGASPEHPDAAPVWHLLATGLGEVAGRIAASLHTAVRVGTPAHSIEIRDGRPHVRDATATTGYDAVVVATQAPQARDLLRGCPDLQAPATHLASYEYVPTTVVLHRDPVHMPPDRAHWSTTCVTVDDPWAESTVWLGPVLGADIFKSWVTHRDEPHDVIARAEYRQLRPTVAGSLATHALGVHQGRHGVYFAGSHLATADSQEGAVRSAIDAVCPLISTAGRYALLTAGAARH</sequence>
<accession>A0A1T3NJT0</accession>
<gene>
    <name evidence="2" type="ORF">B4N89_41170</name>
</gene>
<comment type="caution">
    <text evidence="2">The sequence shown here is derived from an EMBL/GenBank/DDBJ whole genome shotgun (WGS) entry which is preliminary data.</text>
</comment>
<dbReference type="AlphaFoldDB" id="A0A1T3NJT0"/>
<dbReference type="OrthoDB" id="20837at2"/>
<dbReference type="Proteomes" id="UP000190037">
    <property type="component" value="Unassembled WGS sequence"/>
</dbReference>
<dbReference type="InterPro" id="IPR050464">
    <property type="entry name" value="Zeta_carotene_desat/Oxidored"/>
</dbReference>
<name>A0A1T3NJT0_9ACTN</name>
<dbReference type="InterPro" id="IPR002937">
    <property type="entry name" value="Amino_oxidase"/>
</dbReference>
<dbReference type="RefSeq" id="WP_078981758.1">
    <property type="nucleotide sequence ID" value="NZ_MWQN01000004.1"/>
</dbReference>
<feature type="domain" description="Amine oxidase" evidence="1">
    <location>
        <begin position="10"/>
        <end position="294"/>
    </location>
</feature>
<dbReference type="SUPFAM" id="SSF51905">
    <property type="entry name" value="FAD/NAD(P)-binding domain"/>
    <property type="match status" value="1"/>
</dbReference>
<evidence type="ECO:0000259" key="1">
    <source>
        <dbReference type="Pfam" id="PF01593"/>
    </source>
</evidence>
<dbReference type="PANTHER" id="PTHR42923">
    <property type="entry name" value="PROTOPORPHYRINOGEN OXIDASE"/>
    <property type="match status" value="1"/>
</dbReference>